<dbReference type="AlphaFoldDB" id="A0A8J6JKD8"/>
<dbReference type="InterPro" id="IPR054055">
    <property type="entry name" value="YpzH"/>
</dbReference>
<evidence type="ECO:0000313" key="1">
    <source>
        <dbReference type="EMBL" id="MBC5736364.1"/>
    </source>
</evidence>
<evidence type="ECO:0000313" key="2">
    <source>
        <dbReference type="Proteomes" id="UP000607645"/>
    </source>
</evidence>
<accession>A0A8J6JKD8</accession>
<comment type="caution">
    <text evidence="1">The sequence shown here is derived from an EMBL/GenBank/DDBJ whole genome shotgun (WGS) entry which is preliminary data.</text>
</comment>
<dbReference type="EMBL" id="JACOPQ010000003">
    <property type="protein sequence ID" value="MBC5736364.1"/>
    <property type="molecule type" value="Genomic_DNA"/>
</dbReference>
<sequence>MAKSAEILVYITADRERVVSGDPLTLYITDEAEVQRTLTDLGRALKADAVRLSNGDHILISG</sequence>
<dbReference type="Proteomes" id="UP000607645">
    <property type="component" value="Unassembled WGS sequence"/>
</dbReference>
<name>A0A8J6JKD8_9FIRM</name>
<reference evidence="1" key="1">
    <citation type="submission" date="2020-08" db="EMBL/GenBank/DDBJ databases">
        <title>Genome public.</title>
        <authorList>
            <person name="Liu C."/>
            <person name="Sun Q."/>
        </authorList>
    </citation>
    <scope>NUCLEOTIDE SEQUENCE</scope>
    <source>
        <strain evidence="1">NSJ-52</strain>
    </source>
</reference>
<keyword evidence="2" id="KW-1185">Reference proteome</keyword>
<organism evidence="1 2">
    <name type="scientific">Lawsonibacter faecis</name>
    <dbReference type="NCBI Taxonomy" id="2763052"/>
    <lineage>
        <taxon>Bacteria</taxon>
        <taxon>Bacillati</taxon>
        <taxon>Bacillota</taxon>
        <taxon>Clostridia</taxon>
        <taxon>Eubacteriales</taxon>
        <taxon>Oscillospiraceae</taxon>
        <taxon>Lawsonibacter</taxon>
    </lineage>
</organism>
<proteinExistence type="predicted"/>
<protein>
    <submittedName>
        <fullName evidence="1">Uncharacterized protein</fullName>
    </submittedName>
</protein>
<dbReference type="RefSeq" id="WP_186918685.1">
    <property type="nucleotide sequence ID" value="NZ_JACOPQ010000003.1"/>
</dbReference>
<gene>
    <name evidence="1" type="ORF">H8S62_04995</name>
</gene>
<dbReference type="Pfam" id="PF21835">
    <property type="entry name" value="YIEGIA_cap"/>
    <property type="match status" value="1"/>
</dbReference>